<dbReference type="AlphaFoldDB" id="A0A1V1PAI7"/>
<dbReference type="EMBL" id="ATBP01000223">
    <property type="protein sequence ID" value="ETR71776.1"/>
    <property type="molecule type" value="Genomic_DNA"/>
</dbReference>
<reference evidence="2" key="1">
    <citation type="submission" date="2012-11" db="EMBL/GenBank/DDBJ databases">
        <authorList>
            <person name="Lucero-Rivera Y.E."/>
            <person name="Tovar-Ramirez D."/>
        </authorList>
    </citation>
    <scope>NUCLEOTIDE SEQUENCE [LARGE SCALE GENOMIC DNA]</scope>
    <source>
        <strain evidence="2">Araruama</strain>
    </source>
</reference>
<sequence length="113" mass="13289">MSWNYNPHGGGNKIDKKLHPTIRNKIISYAESKYSDSFDELEVKFRGKFCYIQVKKDSDHFMPLARMRFFSMTSWSIAIFLYSNETYEPGFFANGEDLGTIEECVDYSSQFFF</sequence>
<evidence type="ECO:0000313" key="1">
    <source>
        <dbReference type="EMBL" id="ETR71776.1"/>
    </source>
</evidence>
<proteinExistence type="predicted"/>
<organism evidence="1 2">
    <name type="scientific">Candidatus Magnetoglobus multicellularis str. Araruama</name>
    <dbReference type="NCBI Taxonomy" id="890399"/>
    <lineage>
        <taxon>Bacteria</taxon>
        <taxon>Pseudomonadati</taxon>
        <taxon>Thermodesulfobacteriota</taxon>
        <taxon>Desulfobacteria</taxon>
        <taxon>Desulfobacterales</taxon>
        <taxon>Desulfobacteraceae</taxon>
        <taxon>Candidatus Magnetoglobus</taxon>
    </lineage>
</organism>
<dbReference type="Proteomes" id="UP000189670">
    <property type="component" value="Unassembled WGS sequence"/>
</dbReference>
<evidence type="ECO:0000313" key="2">
    <source>
        <dbReference type="Proteomes" id="UP000189670"/>
    </source>
</evidence>
<accession>A0A1V1PAI7</accession>
<protein>
    <submittedName>
        <fullName evidence="1">Uncharacterized protein</fullName>
    </submittedName>
</protein>
<comment type="caution">
    <text evidence="1">The sequence shown here is derived from an EMBL/GenBank/DDBJ whole genome shotgun (WGS) entry which is preliminary data.</text>
</comment>
<gene>
    <name evidence="1" type="ORF">OMM_07893</name>
</gene>
<name>A0A1V1PAI7_9BACT</name>